<name>A0AA88WUT1_9ASTE</name>
<dbReference type="PANTHER" id="PTHR31973">
    <property type="entry name" value="POLYPROTEIN, PUTATIVE-RELATED"/>
    <property type="match status" value="1"/>
</dbReference>
<dbReference type="EMBL" id="JAVXUP010000215">
    <property type="protein sequence ID" value="KAK3034027.1"/>
    <property type="molecule type" value="Genomic_DNA"/>
</dbReference>
<comment type="caution">
    <text evidence="2">The sequence shown here is derived from an EMBL/GenBank/DDBJ whole genome shotgun (WGS) entry which is preliminary data.</text>
</comment>
<feature type="region of interest" description="Disordered" evidence="1">
    <location>
        <begin position="128"/>
        <end position="152"/>
    </location>
</feature>
<gene>
    <name evidence="2" type="ORF">RJ639_033312</name>
</gene>
<evidence type="ECO:0000313" key="3">
    <source>
        <dbReference type="Proteomes" id="UP001188597"/>
    </source>
</evidence>
<reference evidence="2" key="1">
    <citation type="submission" date="2022-12" db="EMBL/GenBank/DDBJ databases">
        <title>Draft genome assemblies for two species of Escallonia (Escalloniales).</title>
        <authorList>
            <person name="Chanderbali A."/>
            <person name="Dervinis C."/>
            <person name="Anghel I."/>
            <person name="Soltis D."/>
            <person name="Soltis P."/>
            <person name="Zapata F."/>
        </authorList>
    </citation>
    <scope>NUCLEOTIDE SEQUENCE</scope>
    <source>
        <strain evidence="2">UCBG64.0493</strain>
        <tissue evidence="2">Leaf</tissue>
    </source>
</reference>
<organism evidence="2 3">
    <name type="scientific">Escallonia herrerae</name>
    <dbReference type="NCBI Taxonomy" id="1293975"/>
    <lineage>
        <taxon>Eukaryota</taxon>
        <taxon>Viridiplantae</taxon>
        <taxon>Streptophyta</taxon>
        <taxon>Embryophyta</taxon>
        <taxon>Tracheophyta</taxon>
        <taxon>Spermatophyta</taxon>
        <taxon>Magnoliopsida</taxon>
        <taxon>eudicotyledons</taxon>
        <taxon>Gunneridae</taxon>
        <taxon>Pentapetalae</taxon>
        <taxon>asterids</taxon>
        <taxon>campanulids</taxon>
        <taxon>Escalloniales</taxon>
        <taxon>Escalloniaceae</taxon>
        <taxon>Escallonia</taxon>
    </lineage>
</organism>
<evidence type="ECO:0000313" key="2">
    <source>
        <dbReference type="EMBL" id="KAK3034027.1"/>
    </source>
</evidence>
<keyword evidence="3" id="KW-1185">Reference proteome</keyword>
<accession>A0AA88WUT1</accession>
<sequence>MIEGDHMMQYSRLWDYGETLRSKNPGTSVVICTERLSIDHPHLLSAVSRDGNDNMFPIVVAVVEAETKQSWMWFMKSLLDDIGGVEQKGWKRSYITVDERKTVKWVLIGTRTGSTGLEALLLNDEARSNEGARSNDEAKPDQISSIHDRNKSRCSEFKLSNF</sequence>
<dbReference type="PANTHER" id="PTHR31973:SF187">
    <property type="entry name" value="MUTATOR TRANSPOSASE MUDRA PROTEIN"/>
    <property type="match status" value="1"/>
</dbReference>
<evidence type="ECO:0000256" key="1">
    <source>
        <dbReference type="SAM" id="MobiDB-lite"/>
    </source>
</evidence>
<protein>
    <recommendedName>
        <fullName evidence="4">MULE transposase domain-containing protein</fullName>
    </recommendedName>
</protein>
<proteinExistence type="predicted"/>
<dbReference type="Proteomes" id="UP001188597">
    <property type="component" value="Unassembled WGS sequence"/>
</dbReference>
<evidence type="ECO:0008006" key="4">
    <source>
        <dbReference type="Google" id="ProtNLM"/>
    </source>
</evidence>
<dbReference type="AlphaFoldDB" id="A0AA88WUT1"/>